<comment type="caution">
    <text evidence="1">The sequence shown here is derived from an EMBL/GenBank/DDBJ whole genome shotgun (WGS) entry which is preliminary data.</text>
</comment>
<gene>
    <name evidence="1" type="ORF">ABVK25_001791</name>
</gene>
<accession>A0ABR4BKG5</accession>
<evidence type="ECO:0008006" key="3">
    <source>
        <dbReference type="Google" id="ProtNLM"/>
    </source>
</evidence>
<reference evidence="1 2" key="1">
    <citation type="submission" date="2024-09" db="EMBL/GenBank/DDBJ databases">
        <title>Rethinking Asexuality: The Enigmatic Case of Functional Sexual Genes in Lepraria (Stereocaulaceae).</title>
        <authorList>
            <person name="Doellman M."/>
            <person name="Sun Y."/>
            <person name="Barcenas-Pena A."/>
            <person name="Lumbsch H.T."/>
            <person name="Grewe F."/>
        </authorList>
    </citation>
    <scope>NUCLEOTIDE SEQUENCE [LARGE SCALE GENOMIC DNA]</scope>
    <source>
        <strain evidence="1 2">Grewe 0041</strain>
    </source>
</reference>
<evidence type="ECO:0000313" key="1">
    <source>
        <dbReference type="EMBL" id="KAL2058173.1"/>
    </source>
</evidence>
<dbReference type="PANTHER" id="PTHR46411:SF3">
    <property type="entry name" value="AAA+ ATPASE DOMAIN-CONTAINING PROTEIN"/>
    <property type="match status" value="1"/>
</dbReference>
<evidence type="ECO:0000313" key="2">
    <source>
        <dbReference type="Proteomes" id="UP001590951"/>
    </source>
</evidence>
<name>A0ABR4BKG5_9LECA</name>
<organism evidence="1 2">
    <name type="scientific">Lepraria finkii</name>
    <dbReference type="NCBI Taxonomy" id="1340010"/>
    <lineage>
        <taxon>Eukaryota</taxon>
        <taxon>Fungi</taxon>
        <taxon>Dikarya</taxon>
        <taxon>Ascomycota</taxon>
        <taxon>Pezizomycotina</taxon>
        <taxon>Lecanoromycetes</taxon>
        <taxon>OSLEUM clade</taxon>
        <taxon>Lecanoromycetidae</taxon>
        <taxon>Lecanorales</taxon>
        <taxon>Lecanorineae</taxon>
        <taxon>Stereocaulaceae</taxon>
        <taxon>Lepraria</taxon>
    </lineage>
</organism>
<dbReference type="EMBL" id="JBHFEH010000003">
    <property type="protein sequence ID" value="KAL2058173.1"/>
    <property type="molecule type" value="Genomic_DNA"/>
</dbReference>
<keyword evidence="2" id="KW-1185">Reference proteome</keyword>
<protein>
    <recommendedName>
        <fullName evidence="3">ATPase AAA-type core domain-containing protein</fullName>
    </recommendedName>
</protein>
<dbReference type="Proteomes" id="UP001590951">
    <property type="component" value="Unassembled WGS sequence"/>
</dbReference>
<proteinExistence type="predicted"/>
<sequence>MDKLVISPGNKRVIKAKCVAEYTQRPLLSITPDDIGTEQAVVEQALAKFFRLEELWGAILLLDEADVYLESRNERDLCWITHPERTGKKIFIKHQHLKSVTEMSSRFKDYLESTKDAKDSKLAKLSHMRDDNFVDGQARRVWWRGDRRNKRKVEVWARSTIFGWGQGADLHGCVDYRSIMLRSSFIFMFHLLIPYPAFSIALIELPNTTALVNHPVVPSIASTSTTPTVQDANFTLPNRGRQISYLVPNTQTRLNFFVGAPMNSKVLLLVFRNIRRGCEYMISRYGDKQLPPELDPLTRIGPLGHGDLAIESTNNLHLTYKILEATMHGFIEVLIFQECNCEARVEIFYANLGLVGVGSVTDRAGTLSTFSRRRLLSNYGNPTSKFRHRHRHPIIPRRDRQQDYLVPNTTTRLLVIFGSPIDSVPLQRILQSVRAQCNYQIIREGDGPLPSHRDPFAFESSGADLVVSSITPEHLTYSVLRNAMQGLLDVLVIGKVDCDAIFYIWENETLIADGIVGIEYLG</sequence>
<dbReference type="PANTHER" id="PTHR46411">
    <property type="entry name" value="FAMILY ATPASE, PUTATIVE-RELATED"/>
    <property type="match status" value="1"/>
</dbReference>